<feature type="domain" description="Pyrrolo-quinoline quinone repeat" evidence="1">
    <location>
        <begin position="10"/>
        <end position="191"/>
    </location>
</feature>
<dbReference type="SUPFAM" id="SSF50998">
    <property type="entry name" value="Quinoprotein alcohol dehydrogenase-like"/>
    <property type="match status" value="2"/>
</dbReference>
<feature type="domain" description="Pyrrolo-quinoline quinone repeat" evidence="1">
    <location>
        <begin position="244"/>
        <end position="345"/>
    </location>
</feature>
<evidence type="ECO:0000259" key="1">
    <source>
        <dbReference type="Pfam" id="PF13360"/>
    </source>
</evidence>
<proteinExistence type="predicted"/>
<evidence type="ECO:0000313" key="2">
    <source>
        <dbReference type="EMBL" id="GIH07741.1"/>
    </source>
</evidence>
<gene>
    <name evidence="2" type="ORF">Rhe02_58080</name>
</gene>
<dbReference type="InterPro" id="IPR015943">
    <property type="entry name" value="WD40/YVTN_repeat-like_dom_sf"/>
</dbReference>
<organism evidence="2 3">
    <name type="scientific">Rhizocola hellebori</name>
    <dbReference type="NCBI Taxonomy" id="1392758"/>
    <lineage>
        <taxon>Bacteria</taxon>
        <taxon>Bacillati</taxon>
        <taxon>Actinomycetota</taxon>
        <taxon>Actinomycetes</taxon>
        <taxon>Micromonosporales</taxon>
        <taxon>Micromonosporaceae</taxon>
        <taxon>Rhizocola</taxon>
    </lineage>
</organism>
<name>A0A8J3QBX3_9ACTN</name>
<evidence type="ECO:0000313" key="3">
    <source>
        <dbReference type="Proteomes" id="UP000612899"/>
    </source>
</evidence>
<dbReference type="InterPro" id="IPR011047">
    <property type="entry name" value="Quinoprotein_ADH-like_sf"/>
</dbReference>
<protein>
    <recommendedName>
        <fullName evidence="1">Pyrrolo-quinoline quinone repeat domain-containing protein</fullName>
    </recommendedName>
</protein>
<dbReference type="InterPro" id="IPR002372">
    <property type="entry name" value="PQQ_rpt_dom"/>
</dbReference>
<dbReference type="RefSeq" id="WP_203911518.1">
    <property type="nucleotide sequence ID" value="NZ_BONY01000040.1"/>
</dbReference>
<dbReference type="AlphaFoldDB" id="A0A8J3QBX3"/>
<dbReference type="PANTHER" id="PTHR34512:SF30">
    <property type="entry name" value="OUTER MEMBRANE PROTEIN ASSEMBLY FACTOR BAMB"/>
    <property type="match status" value="1"/>
</dbReference>
<reference evidence="2" key="1">
    <citation type="submission" date="2021-01" db="EMBL/GenBank/DDBJ databases">
        <title>Whole genome shotgun sequence of Rhizocola hellebori NBRC 109834.</title>
        <authorList>
            <person name="Komaki H."/>
            <person name="Tamura T."/>
        </authorList>
    </citation>
    <scope>NUCLEOTIDE SEQUENCE</scope>
    <source>
        <strain evidence="2">NBRC 109834</strain>
    </source>
</reference>
<keyword evidence="3" id="KW-1185">Reference proteome</keyword>
<dbReference type="Gene3D" id="2.130.10.10">
    <property type="entry name" value="YVTN repeat-like/Quinoprotein amine dehydrogenase"/>
    <property type="match status" value="2"/>
</dbReference>
<dbReference type="EMBL" id="BONY01000040">
    <property type="protein sequence ID" value="GIH07741.1"/>
    <property type="molecule type" value="Genomic_DNA"/>
</dbReference>
<comment type="caution">
    <text evidence="2">The sequence shown here is derived from an EMBL/GenBank/DDBJ whole genome shotgun (WGS) entry which is preliminary data.</text>
</comment>
<dbReference type="InterPro" id="IPR018391">
    <property type="entry name" value="PQQ_b-propeller_rpt"/>
</dbReference>
<sequence length="383" mass="40775">MEQPQIRRRFATPGVEPALPTVADGVAYLGDADGHLCAIDTADGRMLWQTRHQLRHQDGSAALSSVAALPAVSGDLVLAEAGEQIFAHDRGTGQVRWSVPEISSHHGVVVGDAVLMLHGLESAAAYDLSTGGRRWTSLETTAQLEHHYGFGLLATFPLVAGGRMFLTEGFEGNHTHGGLHAFDVESGAVLWGFHDTFVECEHPDCDGNQQMVAPNHPVFARGLVWVIRDRWCDGDGTAALELIGFDPKTGKEQVIVAEPDEGGIGTVFSAAPVFGADLIYCTRGNALHALDPGSGQLRWSRELPALVVATPLLAEQTLHLATEGGQVHAIDAATGETRWNLTLDEPTSWSAESPGEYEEVTAPLTLADGVLYVATDSAILALS</sequence>
<dbReference type="SMART" id="SM00564">
    <property type="entry name" value="PQQ"/>
    <property type="match status" value="5"/>
</dbReference>
<dbReference type="Pfam" id="PF13360">
    <property type="entry name" value="PQQ_2"/>
    <property type="match status" value="2"/>
</dbReference>
<dbReference type="Proteomes" id="UP000612899">
    <property type="component" value="Unassembled WGS sequence"/>
</dbReference>
<dbReference type="PANTHER" id="PTHR34512">
    <property type="entry name" value="CELL SURFACE PROTEIN"/>
    <property type="match status" value="1"/>
</dbReference>
<accession>A0A8J3QBX3</accession>